<dbReference type="InterPro" id="IPR013154">
    <property type="entry name" value="ADH-like_N"/>
</dbReference>
<dbReference type="RefSeq" id="WP_052605658.1">
    <property type="nucleotide sequence ID" value="NZ_JXYS01000065.1"/>
</dbReference>
<dbReference type="OrthoDB" id="241504at2"/>
<feature type="domain" description="Alcohol dehydrogenase-like C-terminal" evidence="2">
    <location>
        <begin position="209"/>
        <end position="336"/>
    </location>
</feature>
<evidence type="ECO:0000259" key="3">
    <source>
        <dbReference type="Pfam" id="PF08240"/>
    </source>
</evidence>
<dbReference type="PANTHER" id="PTHR43401:SF2">
    <property type="entry name" value="L-THREONINE 3-DEHYDROGENASE"/>
    <property type="match status" value="1"/>
</dbReference>
<dbReference type="InterPro" id="IPR013149">
    <property type="entry name" value="ADH-like_C"/>
</dbReference>
<dbReference type="AlphaFoldDB" id="A0A0D8HH49"/>
<dbReference type="Gene3D" id="3.40.50.720">
    <property type="entry name" value="NAD(P)-binding Rossmann-like Domain"/>
    <property type="match status" value="1"/>
</dbReference>
<comment type="caution">
    <text evidence="4">The sequence shown here is derived from an EMBL/GenBank/DDBJ whole genome shotgun (WGS) entry which is preliminary data.</text>
</comment>
<dbReference type="InterPro" id="IPR050129">
    <property type="entry name" value="Zn_alcohol_dh"/>
</dbReference>
<dbReference type="STRING" id="1280514.AXFE_20150"/>
<dbReference type="SUPFAM" id="SSF51735">
    <property type="entry name" value="NAD(P)-binding Rossmann-fold domains"/>
    <property type="match status" value="1"/>
</dbReference>
<keyword evidence="5" id="KW-1185">Reference proteome</keyword>
<proteinExistence type="predicted"/>
<dbReference type="GO" id="GO:0050572">
    <property type="term" value="F:L-idonate 5-dehydrogenase [NAD(P)+] activity"/>
    <property type="evidence" value="ECO:0007669"/>
    <property type="project" value="UniProtKB-EC"/>
</dbReference>
<dbReference type="PANTHER" id="PTHR43401">
    <property type="entry name" value="L-THREONINE 3-DEHYDROGENASE"/>
    <property type="match status" value="1"/>
</dbReference>
<evidence type="ECO:0000313" key="4">
    <source>
        <dbReference type="EMBL" id="KJF17102.1"/>
    </source>
</evidence>
<keyword evidence="1 4" id="KW-0560">Oxidoreductase</keyword>
<dbReference type="Pfam" id="PF00107">
    <property type="entry name" value="ADH_zinc_N"/>
    <property type="match status" value="1"/>
</dbReference>
<gene>
    <name evidence="4" type="primary">idnD</name>
    <name evidence="4" type="ORF">AXFE_20150</name>
</gene>
<accession>A0A0D8HH49</accession>
<name>A0A0D8HH49_9ACTN</name>
<organism evidence="4 5">
    <name type="scientific">Acidithrix ferrooxidans</name>
    <dbReference type="NCBI Taxonomy" id="1280514"/>
    <lineage>
        <taxon>Bacteria</taxon>
        <taxon>Bacillati</taxon>
        <taxon>Actinomycetota</taxon>
        <taxon>Acidimicrobiia</taxon>
        <taxon>Acidimicrobiales</taxon>
        <taxon>Acidimicrobiaceae</taxon>
        <taxon>Acidithrix</taxon>
    </lineage>
</organism>
<evidence type="ECO:0000259" key="2">
    <source>
        <dbReference type="Pfam" id="PF00107"/>
    </source>
</evidence>
<dbReference type="Gene3D" id="3.90.180.10">
    <property type="entry name" value="Medium-chain alcohol dehydrogenases, catalytic domain"/>
    <property type="match status" value="1"/>
</dbReference>
<dbReference type="InterPro" id="IPR036291">
    <property type="entry name" value="NAD(P)-bd_dom_sf"/>
</dbReference>
<sequence>MKALVFSRSPTRYAATRTLSVVSSRFNASVSPLDFTTNFELPNRNLPYQQCKVLLSGICGSDISMLDSSSSRYFEDFTSFPFVPGHEIVALAPNDDGTKRRVVIEPGLSCIVREISPLCDYCSVGATDKCINTISGSLNSGTQTGYCHSTGGGWSENFIAHPSQIHDLPESISNEAALMIEPLACAMHGVLRAKPKADSEVAVIGAGTVGQMTLAALFTLAPEAKVSALARYSNQAELASSFGASILRSNDELRRTARRKSKGIMVANRVMGGFDTTFDCVGTNETLSHALEITRPGGTVILSGLPSPMRIDLTPLWHKQISIVGTYAYGSEIYEDKTIRTFELAIQRANSLGLERFVSTIYPLEDFEEAINHARNSGRRGATKIAFDPASKVSHTPRKAS</sequence>
<dbReference type="Pfam" id="PF08240">
    <property type="entry name" value="ADH_N"/>
    <property type="match status" value="1"/>
</dbReference>
<dbReference type="InterPro" id="IPR011032">
    <property type="entry name" value="GroES-like_sf"/>
</dbReference>
<reference evidence="4 5" key="1">
    <citation type="submission" date="2015-01" db="EMBL/GenBank/DDBJ databases">
        <title>Draft genome of the acidophilic iron oxidizer Acidithrix ferrooxidans strain Py-F3.</title>
        <authorList>
            <person name="Poehlein A."/>
            <person name="Eisen S."/>
            <person name="Schloemann M."/>
            <person name="Johnson B.D."/>
            <person name="Daniel R."/>
            <person name="Muehling M."/>
        </authorList>
    </citation>
    <scope>NUCLEOTIDE SEQUENCE [LARGE SCALE GENOMIC DNA]</scope>
    <source>
        <strain evidence="4 5">Py-F3</strain>
    </source>
</reference>
<dbReference type="Proteomes" id="UP000032360">
    <property type="component" value="Unassembled WGS sequence"/>
</dbReference>
<evidence type="ECO:0000256" key="1">
    <source>
        <dbReference type="ARBA" id="ARBA00023002"/>
    </source>
</evidence>
<protein>
    <submittedName>
        <fullName evidence="4">L-idonate 5-dehydrogenase (NAD(P)(+))</fullName>
        <ecNumber evidence="4">1.1.1.264</ecNumber>
    </submittedName>
</protein>
<dbReference type="SUPFAM" id="SSF50129">
    <property type="entry name" value="GroES-like"/>
    <property type="match status" value="1"/>
</dbReference>
<dbReference type="EC" id="1.1.1.264" evidence="4"/>
<evidence type="ECO:0000313" key="5">
    <source>
        <dbReference type="Proteomes" id="UP000032360"/>
    </source>
</evidence>
<feature type="domain" description="Alcohol dehydrogenase-like N-terminal" evidence="3">
    <location>
        <begin position="52"/>
        <end position="170"/>
    </location>
</feature>
<dbReference type="EMBL" id="JXYS01000065">
    <property type="protein sequence ID" value="KJF17102.1"/>
    <property type="molecule type" value="Genomic_DNA"/>
</dbReference>